<feature type="non-terminal residue" evidence="1">
    <location>
        <position position="1"/>
    </location>
</feature>
<evidence type="ECO:0000313" key="2">
    <source>
        <dbReference type="Proteomes" id="UP001219518"/>
    </source>
</evidence>
<organism evidence="1 2">
    <name type="scientific">Frankliniella fusca</name>
    <dbReference type="NCBI Taxonomy" id="407009"/>
    <lineage>
        <taxon>Eukaryota</taxon>
        <taxon>Metazoa</taxon>
        <taxon>Ecdysozoa</taxon>
        <taxon>Arthropoda</taxon>
        <taxon>Hexapoda</taxon>
        <taxon>Insecta</taxon>
        <taxon>Pterygota</taxon>
        <taxon>Neoptera</taxon>
        <taxon>Paraneoptera</taxon>
        <taxon>Thysanoptera</taxon>
        <taxon>Terebrantia</taxon>
        <taxon>Thripoidea</taxon>
        <taxon>Thripidae</taxon>
        <taxon>Frankliniella</taxon>
    </lineage>
</organism>
<dbReference type="Proteomes" id="UP001219518">
    <property type="component" value="Unassembled WGS sequence"/>
</dbReference>
<reference evidence="1" key="1">
    <citation type="submission" date="2021-07" db="EMBL/GenBank/DDBJ databases">
        <authorList>
            <person name="Catto M.A."/>
            <person name="Jacobson A."/>
            <person name="Kennedy G."/>
            <person name="Labadie P."/>
            <person name="Hunt B.G."/>
            <person name="Srinivasan R."/>
        </authorList>
    </citation>
    <scope>NUCLEOTIDE SEQUENCE</scope>
    <source>
        <strain evidence="1">PL_HMW_Pooled</strain>
        <tissue evidence="1">Head</tissue>
    </source>
</reference>
<dbReference type="EMBL" id="JAHWGI010000083">
    <property type="protein sequence ID" value="KAK3909031.1"/>
    <property type="molecule type" value="Genomic_DNA"/>
</dbReference>
<sequence>MLYIVNYKIFCTSTEIVFTVTLCRHLMRRAVFLPAAVSAVSFGLASHRTCIFFFGRSGPAPRPPRV</sequence>
<proteinExistence type="predicted"/>
<protein>
    <submittedName>
        <fullName evidence="1">Ribosome biogenesis protein BOP1-like protein</fullName>
    </submittedName>
</protein>
<gene>
    <name evidence="1" type="ORF">KUF71_019287</name>
</gene>
<reference evidence="1" key="2">
    <citation type="journal article" date="2023" name="BMC Genomics">
        <title>Pest status, molecular evolution, and epigenetic factors derived from the genome assembly of Frankliniella fusca, a thysanopteran phytovirus vector.</title>
        <authorList>
            <person name="Catto M.A."/>
            <person name="Labadie P.E."/>
            <person name="Jacobson A.L."/>
            <person name="Kennedy G.G."/>
            <person name="Srinivasan R."/>
            <person name="Hunt B.G."/>
        </authorList>
    </citation>
    <scope>NUCLEOTIDE SEQUENCE</scope>
    <source>
        <strain evidence="1">PL_HMW_Pooled</strain>
    </source>
</reference>
<name>A0AAE1GUI2_9NEOP</name>
<comment type="caution">
    <text evidence="1">The sequence shown here is derived from an EMBL/GenBank/DDBJ whole genome shotgun (WGS) entry which is preliminary data.</text>
</comment>
<accession>A0AAE1GUI2</accession>
<evidence type="ECO:0000313" key="1">
    <source>
        <dbReference type="EMBL" id="KAK3909031.1"/>
    </source>
</evidence>
<keyword evidence="2" id="KW-1185">Reference proteome</keyword>
<dbReference type="AlphaFoldDB" id="A0AAE1GUI2"/>